<keyword evidence="5" id="KW-0949">S-adenosyl-L-methionine</keyword>
<comment type="caution">
    <text evidence="8">The sequence shown here is derived from an EMBL/GenBank/DDBJ whole genome shotgun (WGS) entry which is preliminary data.</text>
</comment>
<keyword evidence="3 8" id="KW-0489">Methyltransferase</keyword>
<dbReference type="Proteomes" id="UP000076962">
    <property type="component" value="Unassembled WGS sequence"/>
</dbReference>
<keyword evidence="6" id="KW-0680">Restriction system</keyword>
<comment type="catalytic activity">
    <reaction evidence="7">
        <text>a 2'-deoxycytidine in DNA + S-adenosyl-L-methionine = an N(4)-methyl-2'-deoxycytidine in DNA + S-adenosyl-L-homocysteine + H(+)</text>
        <dbReference type="Rhea" id="RHEA:16857"/>
        <dbReference type="Rhea" id="RHEA-COMP:11369"/>
        <dbReference type="Rhea" id="RHEA-COMP:13674"/>
        <dbReference type="ChEBI" id="CHEBI:15378"/>
        <dbReference type="ChEBI" id="CHEBI:57856"/>
        <dbReference type="ChEBI" id="CHEBI:59789"/>
        <dbReference type="ChEBI" id="CHEBI:85452"/>
        <dbReference type="ChEBI" id="CHEBI:137933"/>
        <dbReference type="EC" id="2.1.1.113"/>
    </reaction>
</comment>
<dbReference type="InterPro" id="IPR017985">
    <property type="entry name" value="MeTrfase_CN4_CS"/>
</dbReference>
<gene>
    <name evidence="8" type="ORF">THIOM_003973</name>
</gene>
<dbReference type="SUPFAM" id="SSF53335">
    <property type="entry name" value="S-adenosyl-L-methionine-dependent methyltransferases"/>
    <property type="match status" value="1"/>
</dbReference>
<organism evidence="8 9">
    <name type="scientific">Candidatus Thiomargarita nelsonii</name>
    <dbReference type="NCBI Taxonomy" id="1003181"/>
    <lineage>
        <taxon>Bacteria</taxon>
        <taxon>Pseudomonadati</taxon>
        <taxon>Pseudomonadota</taxon>
        <taxon>Gammaproteobacteria</taxon>
        <taxon>Thiotrichales</taxon>
        <taxon>Thiotrichaceae</taxon>
        <taxon>Thiomargarita</taxon>
    </lineage>
</organism>
<dbReference type="GO" id="GO:0009307">
    <property type="term" value="P:DNA restriction-modification system"/>
    <property type="evidence" value="ECO:0007669"/>
    <property type="project" value="UniProtKB-KW"/>
</dbReference>
<proteinExistence type="inferred from homology"/>
<dbReference type="EC" id="2.1.1.113" evidence="2"/>
<dbReference type="GO" id="GO:0032259">
    <property type="term" value="P:methylation"/>
    <property type="evidence" value="ECO:0007669"/>
    <property type="project" value="UniProtKB-KW"/>
</dbReference>
<dbReference type="InterPro" id="IPR029063">
    <property type="entry name" value="SAM-dependent_MTases_sf"/>
</dbReference>
<dbReference type="GO" id="GO:0003677">
    <property type="term" value="F:DNA binding"/>
    <property type="evidence" value="ECO:0007669"/>
    <property type="project" value="InterPro"/>
</dbReference>
<protein>
    <recommendedName>
        <fullName evidence="2">site-specific DNA-methyltransferase (cytosine-N(4)-specific)</fullName>
        <ecNumber evidence="2">2.1.1.113</ecNumber>
    </recommendedName>
</protein>
<keyword evidence="9" id="KW-1185">Reference proteome</keyword>
<evidence type="ECO:0000256" key="3">
    <source>
        <dbReference type="ARBA" id="ARBA00022603"/>
    </source>
</evidence>
<evidence type="ECO:0000313" key="8">
    <source>
        <dbReference type="EMBL" id="OAD20333.1"/>
    </source>
</evidence>
<feature type="non-terminal residue" evidence="8">
    <location>
        <position position="169"/>
    </location>
</feature>
<evidence type="ECO:0000256" key="4">
    <source>
        <dbReference type="ARBA" id="ARBA00022679"/>
    </source>
</evidence>
<name>A0A176RX34_9GAMM</name>
<evidence type="ECO:0000256" key="1">
    <source>
        <dbReference type="ARBA" id="ARBA00010203"/>
    </source>
</evidence>
<evidence type="ECO:0000256" key="6">
    <source>
        <dbReference type="ARBA" id="ARBA00022747"/>
    </source>
</evidence>
<dbReference type="PATRIC" id="fig|1003181.4.peg.5238"/>
<comment type="similarity">
    <text evidence="1">Belongs to the N(4)/N(6)-methyltransferase family. N(4) subfamily.</text>
</comment>
<dbReference type="Gene3D" id="3.40.50.150">
    <property type="entry name" value="Vaccinia Virus protein VP39"/>
    <property type="match status" value="1"/>
</dbReference>
<sequence>PFSEKPIACHLSDARNTHLNENGFDFVITSPPYINVFNYHQNYRRSVELLGWDVLSVAKSEIGANRKFRSNRFLTVIQYCMDMAQVFIELSRVCKNNAQLILVVGRESNVRKTAFYNAELLKTIATELLCMEFIQQQHRVFKNKFGKNIFEEILHLKVNKEFQTKSINE</sequence>
<evidence type="ECO:0000256" key="2">
    <source>
        <dbReference type="ARBA" id="ARBA00012185"/>
    </source>
</evidence>
<evidence type="ECO:0000313" key="9">
    <source>
        <dbReference type="Proteomes" id="UP000076962"/>
    </source>
</evidence>
<evidence type="ECO:0000256" key="7">
    <source>
        <dbReference type="ARBA" id="ARBA00049120"/>
    </source>
</evidence>
<accession>A0A176RX34</accession>
<dbReference type="PROSITE" id="PS00093">
    <property type="entry name" value="N4_MTASE"/>
    <property type="match status" value="1"/>
</dbReference>
<keyword evidence="4 8" id="KW-0808">Transferase</keyword>
<dbReference type="EMBL" id="LUTY01002462">
    <property type="protein sequence ID" value="OAD20333.1"/>
    <property type="molecule type" value="Genomic_DNA"/>
</dbReference>
<reference evidence="8 9" key="1">
    <citation type="submission" date="2016-05" db="EMBL/GenBank/DDBJ databases">
        <title>Single-cell genome of chain-forming Candidatus Thiomargarita nelsonii and comparison to other large sulfur-oxidizing bacteria.</title>
        <authorList>
            <person name="Winkel M."/>
            <person name="Salman V."/>
            <person name="Woyke T."/>
            <person name="Schulz-Vogt H."/>
            <person name="Richter M."/>
            <person name="Flood B."/>
            <person name="Bailey J."/>
            <person name="Amann R."/>
            <person name="Mussmann M."/>
        </authorList>
    </citation>
    <scope>NUCLEOTIDE SEQUENCE [LARGE SCALE GENOMIC DNA]</scope>
    <source>
        <strain evidence="8 9">THI036</strain>
    </source>
</reference>
<dbReference type="AlphaFoldDB" id="A0A176RX34"/>
<evidence type="ECO:0000256" key="5">
    <source>
        <dbReference type="ARBA" id="ARBA00022691"/>
    </source>
</evidence>
<feature type="non-terminal residue" evidence="8">
    <location>
        <position position="1"/>
    </location>
</feature>
<dbReference type="GO" id="GO:0015667">
    <property type="term" value="F:site-specific DNA-methyltransferase (cytosine-N4-specific) activity"/>
    <property type="evidence" value="ECO:0007669"/>
    <property type="project" value="UniProtKB-EC"/>
</dbReference>